<keyword evidence="2" id="KW-1185">Reference proteome</keyword>
<dbReference type="AlphaFoldDB" id="A0AAE3M465"/>
<evidence type="ECO:0000313" key="2">
    <source>
        <dbReference type="Proteomes" id="UP001209229"/>
    </source>
</evidence>
<sequence>MSNQFVVDSNFDKNITNSYFLSIQLTLDGFSFCVLDPISNEYILFSEHPFSINDSLINTIEKELKENEYLQFPYQKVFVLYYTKQNTLIPTSLYQKDQKELYLDFCFNQNKFEEELTFSNKIKMADSYCVFNIPKTIVELFNDKFSNVYYYCSTTPFIETALLNTSFNYDQFQIYINLQNSIFDIIAIAGNDLKLHNSFKFQDKKEFLYYTLLIFEQLKLNTNTSTVFLSGMISKTDEIYALLKKYIKNIEIVKESKHFKFASVFKTISLQEHINLINIPLCV</sequence>
<protein>
    <submittedName>
        <fullName evidence="1">DUF3822 family protein</fullName>
    </submittedName>
</protein>
<gene>
    <name evidence="1" type="ORF">OM075_08430</name>
</gene>
<evidence type="ECO:0000313" key="1">
    <source>
        <dbReference type="EMBL" id="MCW3786492.1"/>
    </source>
</evidence>
<dbReference type="InterPro" id="IPR024213">
    <property type="entry name" value="DUF3822"/>
</dbReference>
<accession>A0AAE3M465</accession>
<dbReference type="Pfam" id="PF12864">
    <property type="entry name" value="DUF3822"/>
    <property type="match status" value="1"/>
</dbReference>
<dbReference type="RefSeq" id="WP_301190056.1">
    <property type="nucleotide sequence ID" value="NZ_JAPDPJ010000014.1"/>
</dbReference>
<dbReference type="Proteomes" id="UP001209229">
    <property type="component" value="Unassembled WGS sequence"/>
</dbReference>
<reference evidence="1" key="1">
    <citation type="submission" date="2022-10" db="EMBL/GenBank/DDBJ databases">
        <authorList>
            <person name="Yu W.X."/>
        </authorList>
    </citation>
    <scope>NUCLEOTIDE SEQUENCE</scope>
    <source>
        <strain evidence="1">AAT</strain>
    </source>
</reference>
<proteinExistence type="predicted"/>
<dbReference type="Gene3D" id="3.30.420.250">
    <property type="match status" value="1"/>
</dbReference>
<organism evidence="1 2">
    <name type="scientific">Plebeiibacterium sediminum</name>
    <dbReference type="NCBI Taxonomy" id="2992112"/>
    <lineage>
        <taxon>Bacteria</taxon>
        <taxon>Pseudomonadati</taxon>
        <taxon>Bacteroidota</taxon>
        <taxon>Bacteroidia</taxon>
        <taxon>Marinilabiliales</taxon>
        <taxon>Marinilabiliaceae</taxon>
        <taxon>Plebeiibacterium</taxon>
    </lineage>
</organism>
<dbReference type="Gene3D" id="3.30.420.260">
    <property type="match status" value="1"/>
</dbReference>
<comment type="caution">
    <text evidence="1">The sequence shown here is derived from an EMBL/GenBank/DDBJ whole genome shotgun (WGS) entry which is preliminary data.</text>
</comment>
<dbReference type="CDD" id="cd24013">
    <property type="entry name" value="ASKHA_ATPase_BT3980-like"/>
    <property type="match status" value="1"/>
</dbReference>
<name>A0AAE3M465_9BACT</name>
<dbReference type="EMBL" id="JAPDPJ010000014">
    <property type="protein sequence ID" value="MCW3786492.1"/>
    <property type="molecule type" value="Genomic_DNA"/>
</dbReference>